<comment type="caution">
    <text evidence="3">The sequence shown here is derived from an EMBL/GenBank/DDBJ whole genome shotgun (WGS) entry which is preliminary data.</text>
</comment>
<dbReference type="InterPro" id="IPR007321">
    <property type="entry name" value="Transposase_28"/>
</dbReference>
<reference evidence="3 4" key="1">
    <citation type="journal article" date="2018" name="Front. Plant Sci.">
        <title>Red Clover (Trifolium pratense) and Zigzag Clover (T. medium) - A Picture of Genomic Similarities and Differences.</title>
        <authorList>
            <person name="Dluhosova J."/>
            <person name="Istvanek J."/>
            <person name="Nedelnik J."/>
            <person name="Repkova J."/>
        </authorList>
    </citation>
    <scope>NUCLEOTIDE SEQUENCE [LARGE SCALE GENOMIC DNA]</scope>
    <source>
        <strain evidence="4">cv. 10/8</strain>
        <tissue evidence="3">Leaf</tissue>
    </source>
</reference>
<protein>
    <recommendedName>
        <fullName evidence="2">Transposase (putative) gypsy type domain-containing protein</fullName>
    </recommendedName>
</protein>
<dbReference type="Proteomes" id="UP000265520">
    <property type="component" value="Unassembled WGS sequence"/>
</dbReference>
<name>A0A392M0V5_9FABA</name>
<evidence type="ECO:0000259" key="2">
    <source>
        <dbReference type="Pfam" id="PF04195"/>
    </source>
</evidence>
<feature type="region of interest" description="Disordered" evidence="1">
    <location>
        <begin position="322"/>
        <end position="353"/>
    </location>
</feature>
<dbReference type="Pfam" id="PF04195">
    <property type="entry name" value="Transposase_28"/>
    <property type="match status" value="1"/>
</dbReference>
<dbReference type="AlphaFoldDB" id="A0A392M0V5"/>
<evidence type="ECO:0000313" key="4">
    <source>
        <dbReference type="Proteomes" id="UP000265520"/>
    </source>
</evidence>
<gene>
    <name evidence="3" type="ORF">A2U01_0000989</name>
</gene>
<accession>A0A392M0V5</accession>
<dbReference type="EMBL" id="LXQA010000809">
    <property type="protein sequence ID" value="MCH80224.1"/>
    <property type="molecule type" value="Genomic_DNA"/>
</dbReference>
<keyword evidence="4" id="KW-1185">Reference proteome</keyword>
<organism evidence="3 4">
    <name type="scientific">Trifolium medium</name>
    <dbReference type="NCBI Taxonomy" id="97028"/>
    <lineage>
        <taxon>Eukaryota</taxon>
        <taxon>Viridiplantae</taxon>
        <taxon>Streptophyta</taxon>
        <taxon>Embryophyta</taxon>
        <taxon>Tracheophyta</taxon>
        <taxon>Spermatophyta</taxon>
        <taxon>Magnoliopsida</taxon>
        <taxon>eudicotyledons</taxon>
        <taxon>Gunneridae</taxon>
        <taxon>Pentapetalae</taxon>
        <taxon>rosids</taxon>
        <taxon>fabids</taxon>
        <taxon>Fabales</taxon>
        <taxon>Fabaceae</taxon>
        <taxon>Papilionoideae</taxon>
        <taxon>50 kb inversion clade</taxon>
        <taxon>NPAAA clade</taxon>
        <taxon>Hologalegina</taxon>
        <taxon>IRL clade</taxon>
        <taxon>Trifolieae</taxon>
        <taxon>Trifolium</taxon>
    </lineage>
</organism>
<evidence type="ECO:0000313" key="3">
    <source>
        <dbReference type="EMBL" id="MCH80224.1"/>
    </source>
</evidence>
<feature type="domain" description="Transposase (putative) gypsy type" evidence="2">
    <location>
        <begin position="168"/>
        <end position="222"/>
    </location>
</feature>
<dbReference type="PANTHER" id="PTHR31099:SF49">
    <property type="entry name" value="MYOSIN HEAVY CHAIN-LIKE PROTEIN"/>
    <property type="match status" value="1"/>
</dbReference>
<evidence type="ECO:0000256" key="1">
    <source>
        <dbReference type="SAM" id="MobiDB-lite"/>
    </source>
</evidence>
<dbReference type="PANTHER" id="PTHR31099">
    <property type="entry name" value="OS06G0165300 PROTEIN"/>
    <property type="match status" value="1"/>
</dbReference>
<proteinExistence type="predicted"/>
<sequence length="353" mass="39562">MVILRDLDDEEGSSTKFPLPGSSWERQARAHFTRADGSLNSSGYYYEIWGFPVSSSDNFDSDSDSSSGSSSDCVIISPSSFIGKQKNMCRSLVVADLAFTTMEVRSKFTTTEIVELFRKAINLSGSDDESGVITEPVGENEFVTTVNTQPPHYFYMYTNLIQALNIWFPFTPFEGLMLKTLNVAPNQLHPNGWAFINAFEVMCLGFELEPSVGVFFSFYHIKNLTPNTLETVAFLETFNLMDINDLINKEGKKIALEEYLQRMRTISNEDRLKFLARTRQKKNEPEAAVIDPLSQLLVEDEAIKGGKRKRKNEMRRIYVHVPTKGEASAAGGGVEETVQPSPKKRKGPTVSKG</sequence>